<reference evidence="2 3" key="1">
    <citation type="submission" date="2017-06" db="EMBL/GenBank/DDBJ databases">
        <title>Ant-infecting Ophiocordyceps genomes reveal a high diversity of potential behavioral manipulation genes and a possible major role for enterotoxins.</title>
        <authorList>
            <person name="De Bekker C."/>
            <person name="Evans H.C."/>
            <person name="Brachmann A."/>
            <person name="Hughes D.P."/>
        </authorList>
    </citation>
    <scope>NUCLEOTIDE SEQUENCE [LARGE SCALE GENOMIC DNA]</scope>
    <source>
        <strain evidence="2 3">Map64</strain>
    </source>
</reference>
<dbReference type="EMBL" id="NJET01000186">
    <property type="protein sequence ID" value="PHH59713.1"/>
    <property type="molecule type" value="Genomic_DNA"/>
</dbReference>
<dbReference type="Proteomes" id="UP000226192">
    <property type="component" value="Unassembled WGS sequence"/>
</dbReference>
<name>A0A2C5XWE8_9HYPO</name>
<evidence type="ECO:0000313" key="3">
    <source>
        <dbReference type="Proteomes" id="UP000226192"/>
    </source>
</evidence>
<evidence type="ECO:0000256" key="1">
    <source>
        <dbReference type="SAM" id="MobiDB-lite"/>
    </source>
</evidence>
<evidence type="ECO:0000313" key="2">
    <source>
        <dbReference type="EMBL" id="PHH59713.1"/>
    </source>
</evidence>
<gene>
    <name evidence="2" type="ORF">CDD81_2631</name>
</gene>
<feature type="compositionally biased region" description="Basic residues" evidence="1">
    <location>
        <begin position="27"/>
        <end position="48"/>
    </location>
</feature>
<comment type="caution">
    <text evidence="2">The sequence shown here is derived from an EMBL/GenBank/DDBJ whole genome shotgun (WGS) entry which is preliminary data.</text>
</comment>
<organism evidence="2 3">
    <name type="scientific">Ophiocordyceps australis</name>
    <dbReference type="NCBI Taxonomy" id="1399860"/>
    <lineage>
        <taxon>Eukaryota</taxon>
        <taxon>Fungi</taxon>
        <taxon>Dikarya</taxon>
        <taxon>Ascomycota</taxon>
        <taxon>Pezizomycotina</taxon>
        <taxon>Sordariomycetes</taxon>
        <taxon>Hypocreomycetidae</taxon>
        <taxon>Hypocreales</taxon>
        <taxon>Ophiocordycipitaceae</taxon>
        <taxon>Ophiocordyceps</taxon>
    </lineage>
</organism>
<proteinExistence type="predicted"/>
<sequence length="71" mass="7947">MTREGTRSQTGHSRPRVFLVPDTAPVQKRRREGTKAGVRKKRSKKAKTNKADVVATKTAKTAAKMTRVRLD</sequence>
<dbReference type="OrthoDB" id="4928004at2759"/>
<feature type="region of interest" description="Disordered" evidence="1">
    <location>
        <begin position="1"/>
        <end position="71"/>
    </location>
</feature>
<accession>A0A2C5XWE8</accession>
<keyword evidence="3" id="KW-1185">Reference proteome</keyword>
<dbReference type="AlphaFoldDB" id="A0A2C5XWE8"/>
<protein>
    <submittedName>
        <fullName evidence="2">Uncharacterized protein</fullName>
    </submittedName>
</protein>
<feature type="compositionally biased region" description="Low complexity" evidence="1">
    <location>
        <begin position="51"/>
        <end position="64"/>
    </location>
</feature>